<gene>
    <name evidence="10" type="ORF">RND81_05G020500</name>
</gene>
<comment type="caution">
    <text evidence="10">The sequence shown here is derived from an EMBL/GenBank/DDBJ whole genome shotgun (WGS) entry which is preliminary data.</text>
</comment>
<keyword evidence="8" id="KW-0539">Nucleus</keyword>
<keyword evidence="4" id="KW-0227">DNA damage</keyword>
<protein>
    <recommendedName>
        <fullName evidence="9">PHD-type domain-containing protein</fullName>
    </recommendedName>
</protein>
<evidence type="ECO:0000256" key="5">
    <source>
        <dbReference type="ARBA" id="ARBA00022771"/>
    </source>
</evidence>
<dbReference type="GO" id="GO:0000724">
    <property type="term" value="P:double-strand break repair via homologous recombination"/>
    <property type="evidence" value="ECO:0007669"/>
    <property type="project" value="TreeGrafter"/>
</dbReference>
<dbReference type="Proteomes" id="UP001443914">
    <property type="component" value="Unassembled WGS sequence"/>
</dbReference>
<evidence type="ECO:0000256" key="1">
    <source>
        <dbReference type="ARBA" id="ARBA00004123"/>
    </source>
</evidence>
<evidence type="ECO:0000259" key="9">
    <source>
        <dbReference type="PROSITE" id="PS51805"/>
    </source>
</evidence>
<dbReference type="InterPro" id="IPR013083">
    <property type="entry name" value="Znf_RING/FYVE/PHD"/>
</dbReference>
<keyword evidence="11" id="KW-1185">Reference proteome</keyword>
<evidence type="ECO:0000256" key="2">
    <source>
        <dbReference type="ARBA" id="ARBA00022723"/>
    </source>
</evidence>
<keyword evidence="5" id="KW-0863">Zinc-finger</keyword>
<keyword evidence="6" id="KW-0862">Zinc</keyword>
<evidence type="ECO:0000256" key="8">
    <source>
        <dbReference type="ARBA" id="ARBA00023242"/>
    </source>
</evidence>
<keyword evidence="7" id="KW-0234">DNA repair</keyword>
<proteinExistence type="predicted"/>
<evidence type="ECO:0000256" key="4">
    <source>
        <dbReference type="ARBA" id="ARBA00022763"/>
    </source>
</evidence>
<evidence type="ECO:0000313" key="11">
    <source>
        <dbReference type="Proteomes" id="UP001443914"/>
    </source>
</evidence>
<evidence type="ECO:0000313" key="10">
    <source>
        <dbReference type="EMBL" id="KAK9723721.1"/>
    </source>
</evidence>
<dbReference type="AlphaFoldDB" id="A0AAW1KQA4"/>
<dbReference type="PROSITE" id="PS51805">
    <property type="entry name" value="EPHD"/>
    <property type="match status" value="1"/>
</dbReference>
<dbReference type="GO" id="GO:0004842">
    <property type="term" value="F:ubiquitin-protein transferase activity"/>
    <property type="evidence" value="ECO:0007669"/>
    <property type="project" value="TreeGrafter"/>
</dbReference>
<dbReference type="InterPro" id="IPR034732">
    <property type="entry name" value="EPHD"/>
</dbReference>
<dbReference type="InterPro" id="IPR031099">
    <property type="entry name" value="BRCA1-associated"/>
</dbReference>
<keyword evidence="3" id="KW-0677">Repeat</keyword>
<sequence length="172" mass="19687">MPGKMMLQLYNLLHGILRNDRDLGFWRYFTLCPMPTSFSNSQGRLCYPFTEWAPSVYFEDDTAVNLEEQLARSRRIKCSLCGVKGAALGCYENGCGKSFHVPCARKFRECRWDSDHFVILCPLHISSKLPCQMSISQVKKGRSNLNGYGILLKICCSVDFRTTCKQLHHVSF</sequence>
<reference evidence="10 11" key="1">
    <citation type="submission" date="2024-03" db="EMBL/GenBank/DDBJ databases">
        <title>WGS assembly of Saponaria officinalis var. Norfolk2.</title>
        <authorList>
            <person name="Jenkins J."/>
            <person name="Shu S."/>
            <person name="Grimwood J."/>
            <person name="Barry K."/>
            <person name="Goodstein D."/>
            <person name="Schmutz J."/>
            <person name="Leebens-Mack J."/>
            <person name="Osbourn A."/>
        </authorList>
    </citation>
    <scope>NUCLEOTIDE SEQUENCE [LARGE SCALE GENOMIC DNA]</scope>
    <source>
        <strain evidence="11">cv. Norfolk2</strain>
        <strain evidence="10">JIC</strain>
        <tissue evidence="10">Leaf</tissue>
    </source>
</reference>
<dbReference type="Pfam" id="PF13771">
    <property type="entry name" value="zf-HC5HC2H"/>
    <property type="match status" value="1"/>
</dbReference>
<name>A0AAW1KQA4_SAPOF</name>
<dbReference type="GO" id="GO:0005634">
    <property type="term" value="C:nucleus"/>
    <property type="evidence" value="ECO:0007669"/>
    <property type="project" value="UniProtKB-SubCell"/>
</dbReference>
<evidence type="ECO:0000256" key="6">
    <source>
        <dbReference type="ARBA" id="ARBA00022833"/>
    </source>
</evidence>
<feature type="domain" description="PHD-type" evidence="9">
    <location>
        <begin position="20"/>
        <end position="125"/>
    </location>
</feature>
<dbReference type="GO" id="GO:0008270">
    <property type="term" value="F:zinc ion binding"/>
    <property type="evidence" value="ECO:0007669"/>
    <property type="project" value="UniProtKB-KW"/>
</dbReference>
<dbReference type="EMBL" id="JBDFQZ010000005">
    <property type="protein sequence ID" value="KAK9723720.1"/>
    <property type="molecule type" value="Genomic_DNA"/>
</dbReference>
<dbReference type="PANTHER" id="PTHR13763:SF0">
    <property type="entry name" value="BREAST CANCER TYPE 1 SUSCEPTIBILITY PROTEIN"/>
    <property type="match status" value="1"/>
</dbReference>
<dbReference type="EMBL" id="JBDFQZ010000005">
    <property type="protein sequence ID" value="KAK9723721.1"/>
    <property type="molecule type" value="Genomic_DNA"/>
</dbReference>
<dbReference type="Gene3D" id="3.30.40.10">
    <property type="entry name" value="Zinc/RING finger domain, C3HC4 (zinc finger)"/>
    <property type="match status" value="1"/>
</dbReference>
<organism evidence="10 11">
    <name type="scientific">Saponaria officinalis</name>
    <name type="common">Common soapwort</name>
    <name type="synonym">Lychnis saponaria</name>
    <dbReference type="NCBI Taxonomy" id="3572"/>
    <lineage>
        <taxon>Eukaryota</taxon>
        <taxon>Viridiplantae</taxon>
        <taxon>Streptophyta</taxon>
        <taxon>Embryophyta</taxon>
        <taxon>Tracheophyta</taxon>
        <taxon>Spermatophyta</taxon>
        <taxon>Magnoliopsida</taxon>
        <taxon>eudicotyledons</taxon>
        <taxon>Gunneridae</taxon>
        <taxon>Pentapetalae</taxon>
        <taxon>Caryophyllales</taxon>
        <taxon>Caryophyllaceae</taxon>
        <taxon>Caryophylleae</taxon>
        <taxon>Saponaria</taxon>
    </lineage>
</organism>
<evidence type="ECO:0000256" key="7">
    <source>
        <dbReference type="ARBA" id="ARBA00023204"/>
    </source>
</evidence>
<dbReference type="GO" id="GO:0045944">
    <property type="term" value="P:positive regulation of transcription by RNA polymerase II"/>
    <property type="evidence" value="ECO:0007669"/>
    <property type="project" value="TreeGrafter"/>
</dbReference>
<comment type="subcellular location">
    <subcellularLocation>
        <location evidence="1">Nucleus</location>
    </subcellularLocation>
</comment>
<keyword evidence="2" id="KW-0479">Metal-binding</keyword>
<dbReference type="PANTHER" id="PTHR13763">
    <property type="entry name" value="BREAST CANCER TYPE 1 SUSCEPTIBILITY PROTEIN BRCA1"/>
    <property type="match status" value="1"/>
</dbReference>
<evidence type="ECO:0000256" key="3">
    <source>
        <dbReference type="ARBA" id="ARBA00022737"/>
    </source>
</evidence>
<accession>A0AAW1KQA4</accession>